<proteinExistence type="inferred from homology"/>
<evidence type="ECO:0000256" key="5">
    <source>
        <dbReference type="ARBA" id="ARBA00023163"/>
    </source>
</evidence>
<evidence type="ECO:0000256" key="3">
    <source>
        <dbReference type="ARBA" id="ARBA00023082"/>
    </source>
</evidence>
<dbReference type="InterPro" id="IPR036388">
    <property type="entry name" value="WH-like_DNA-bd_sf"/>
</dbReference>
<keyword evidence="3 6" id="KW-0731">Sigma factor</keyword>
<keyword evidence="2 6" id="KW-0805">Transcription regulation</keyword>
<gene>
    <name evidence="9" type="ORF">IQ19_04269</name>
</gene>
<dbReference type="InterPro" id="IPR013325">
    <property type="entry name" value="RNA_pol_sigma_r2"/>
</dbReference>
<feature type="domain" description="RNA polymerase sigma-70 region 2" evidence="7">
    <location>
        <begin position="15"/>
        <end position="79"/>
    </location>
</feature>
<dbReference type="GO" id="GO:0006352">
    <property type="term" value="P:DNA-templated transcription initiation"/>
    <property type="evidence" value="ECO:0007669"/>
    <property type="project" value="InterPro"/>
</dbReference>
<keyword evidence="10" id="KW-1185">Reference proteome</keyword>
<dbReference type="Gene3D" id="1.10.10.10">
    <property type="entry name" value="Winged helix-like DNA-binding domain superfamily/Winged helix DNA-binding domain"/>
    <property type="match status" value="1"/>
</dbReference>
<dbReference type="NCBIfam" id="TIGR02937">
    <property type="entry name" value="sigma70-ECF"/>
    <property type="match status" value="1"/>
</dbReference>
<dbReference type="InterPro" id="IPR013249">
    <property type="entry name" value="RNA_pol_sigma70_r4_t2"/>
</dbReference>
<evidence type="ECO:0000259" key="7">
    <source>
        <dbReference type="Pfam" id="PF04542"/>
    </source>
</evidence>
<dbReference type="InterPro" id="IPR000838">
    <property type="entry name" value="RNA_pol_sigma70_ECF_CS"/>
</dbReference>
<organism evidence="9 10">
    <name type="scientific">Cytobacillus oceanisediminis</name>
    <dbReference type="NCBI Taxonomy" id="665099"/>
    <lineage>
        <taxon>Bacteria</taxon>
        <taxon>Bacillati</taxon>
        <taxon>Bacillota</taxon>
        <taxon>Bacilli</taxon>
        <taxon>Bacillales</taxon>
        <taxon>Bacillaceae</taxon>
        <taxon>Cytobacillus</taxon>
    </lineage>
</organism>
<evidence type="ECO:0000259" key="8">
    <source>
        <dbReference type="Pfam" id="PF08281"/>
    </source>
</evidence>
<dbReference type="EMBL" id="VLKI01000017">
    <property type="protein sequence ID" value="TWH81226.1"/>
    <property type="molecule type" value="Genomic_DNA"/>
</dbReference>
<dbReference type="Pfam" id="PF08281">
    <property type="entry name" value="Sigma70_r4_2"/>
    <property type="match status" value="1"/>
</dbReference>
<comment type="caution">
    <text evidence="9">The sequence shown here is derived from an EMBL/GenBank/DDBJ whole genome shotgun (WGS) entry which is preliminary data.</text>
</comment>
<keyword evidence="5 6" id="KW-0804">Transcription</keyword>
<dbReference type="GeneID" id="65405381"/>
<dbReference type="SUPFAM" id="SSF88946">
    <property type="entry name" value="Sigma2 domain of RNA polymerase sigma factors"/>
    <property type="match status" value="1"/>
</dbReference>
<dbReference type="PANTHER" id="PTHR43133:SF60">
    <property type="entry name" value="RNA POLYMERASE SIGMA FACTOR SIGV"/>
    <property type="match status" value="1"/>
</dbReference>
<sequence>MTKRSVDMSEICNLYNKRLFHIAYCITRDHYLAQDVVQETLIKAFKKIDTIEDREKLGAWLSAIATRTAIDFVRKERRTYERIADCIDLENCLERNHLDAGQEAEMNMLQEQIYAYVDSLSPEQKRVFLLKVNHGLKEREIADILQLNPNTVKTKIFRVRKQLREMLGDRYSA</sequence>
<dbReference type="GO" id="GO:0016987">
    <property type="term" value="F:sigma factor activity"/>
    <property type="evidence" value="ECO:0007669"/>
    <property type="project" value="UniProtKB-KW"/>
</dbReference>
<name>A0A562JDE2_9BACI</name>
<evidence type="ECO:0000256" key="6">
    <source>
        <dbReference type="RuleBase" id="RU000716"/>
    </source>
</evidence>
<dbReference type="AlphaFoldDB" id="A0A562JDE2"/>
<dbReference type="InterPro" id="IPR014284">
    <property type="entry name" value="RNA_pol_sigma-70_dom"/>
</dbReference>
<dbReference type="InterPro" id="IPR007627">
    <property type="entry name" value="RNA_pol_sigma70_r2"/>
</dbReference>
<dbReference type="GO" id="GO:0003677">
    <property type="term" value="F:DNA binding"/>
    <property type="evidence" value="ECO:0007669"/>
    <property type="project" value="UniProtKB-KW"/>
</dbReference>
<dbReference type="SUPFAM" id="SSF88659">
    <property type="entry name" value="Sigma3 and sigma4 domains of RNA polymerase sigma factors"/>
    <property type="match status" value="1"/>
</dbReference>
<dbReference type="Gene3D" id="1.10.1740.10">
    <property type="match status" value="1"/>
</dbReference>
<dbReference type="InterPro" id="IPR013324">
    <property type="entry name" value="RNA_pol_sigma_r3/r4-like"/>
</dbReference>
<dbReference type="RefSeq" id="WP_242021078.1">
    <property type="nucleotide sequence ID" value="NZ_VLKI01000017.1"/>
</dbReference>
<dbReference type="Pfam" id="PF04542">
    <property type="entry name" value="Sigma70_r2"/>
    <property type="match status" value="1"/>
</dbReference>
<dbReference type="PROSITE" id="PS01063">
    <property type="entry name" value="SIGMA70_ECF"/>
    <property type="match status" value="1"/>
</dbReference>
<accession>A0A562JDE2</accession>
<evidence type="ECO:0000313" key="10">
    <source>
        <dbReference type="Proteomes" id="UP000318667"/>
    </source>
</evidence>
<evidence type="ECO:0000256" key="4">
    <source>
        <dbReference type="ARBA" id="ARBA00023125"/>
    </source>
</evidence>
<dbReference type="PANTHER" id="PTHR43133">
    <property type="entry name" value="RNA POLYMERASE ECF-TYPE SIGMA FACTO"/>
    <property type="match status" value="1"/>
</dbReference>
<dbReference type="GO" id="GO:0006950">
    <property type="term" value="P:response to stress"/>
    <property type="evidence" value="ECO:0007669"/>
    <property type="project" value="UniProtKB-ARBA"/>
</dbReference>
<keyword evidence="4 6" id="KW-0238">DNA-binding</keyword>
<reference evidence="9 10" key="1">
    <citation type="journal article" date="2015" name="Stand. Genomic Sci.">
        <title>Genomic Encyclopedia of Bacterial and Archaeal Type Strains, Phase III: the genomes of soil and plant-associated and newly described type strains.</title>
        <authorList>
            <person name="Whitman W.B."/>
            <person name="Woyke T."/>
            <person name="Klenk H.P."/>
            <person name="Zhou Y."/>
            <person name="Lilburn T.G."/>
            <person name="Beck B.J."/>
            <person name="De Vos P."/>
            <person name="Vandamme P."/>
            <person name="Eisen J.A."/>
            <person name="Garrity G."/>
            <person name="Hugenholtz P."/>
            <person name="Kyrpides N.C."/>
        </authorList>
    </citation>
    <scope>NUCLEOTIDE SEQUENCE [LARGE SCALE GENOMIC DNA]</scope>
    <source>
        <strain evidence="9 10">CGMCC 1.10115</strain>
    </source>
</reference>
<dbReference type="Proteomes" id="UP000318667">
    <property type="component" value="Unassembled WGS sequence"/>
</dbReference>
<feature type="domain" description="RNA polymerase sigma factor 70 region 4 type 2" evidence="8">
    <location>
        <begin position="111"/>
        <end position="163"/>
    </location>
</feature>
<comment type="similarity">
    <text evidence="1 6">Belongs to the sigma-70 factor family. ECF subfamily.</text>
</comment>
<evidence type="ECO:0000256" key="2">
    <source>
        <dbReference type="ARBA" id="ARBA00023015"/>
    </source>
</evidence>
<evidence type="ECO:0000313" key="9">
    <source>
        <dbReference type="EMBL" id="TWH81226.1"/>
    </source>
</evidence>
<protein>
    <recommendedName>
        <fullName evidence="6">RNA polymerase sigma factor</fullName>
    </recommendedName>
</protein>
<evidence type="ECO:0000256" key="1">
    <source>
        <dbReference type="ARBA" id="ARBA00010641"/>
    </source>
</evidence>
<dbReference type="InterPro" id="IPR039425">
    <property type="entry name" value="RNA_pol_sigma-70-like"/>
</dbReference>